<evidence type="ECO:0000256" key="7">
    <source>
        <dbReference type="ARBA" id="ARBA00022807"/>
    </source>
</evidence>
<organism evidence="13 14">
    <name type="scientific">Gryllus longicercus</name>
    <dbReference type="NCBI Taxonomy" id="2509291"/>
    <lineage>
        <taxon>Eukaryota</taxon>
        <taxon>Metazoa</taxon>
        <taxon>Ecdysozoa</taxon>
        <taxon>Arthropoda</taxon>
        <taxon>Hexapoda</taxon>
        <taxon>Insecta</taxon>
        <taxon>Pterygota</taxon>
        <taxon>Neoptera</taxon>
        <taxon>Polyneoptera</taxon>
        <taxon>Orthoptera</taxon>
        <taxon>Ensifera</taxon>
        <taxon>Gryllidea</taxon>
        <taxon>Grylloidea</taxon>
        <taxon>Gryllidae</taxon>
        <taxon>Gryllinae</taxon>
        <taxon>Gryllus</taxon>
    </lineage>
</organism>
<feature type="active site" description="Nucleophile" evidence="10">
    <location>
        <position position="91"/>
    </location>
</feature>
<keyword evidence="6 10" id="KW-0378">Hydrolase</keyword>
<dbReference type="PANTHER" id="PTHR10589">
    <property type="entry name" value="UBIQUITIN CARBOXYL-TERMINAL HYDROLASE"/>
    <property type="match status" value="1"/>
</dbReference>
<name>A0AAN9VC82_9ORTH</name>
<dbReference type="Gene3D" id="3.40.532.10">
    <property type="entry name" value="Peptidase C12, ubiquitin carboxyl-terminal hydrolase"/>
    <property type="match status" value="1"/>
</dbReference>
<accession>A0AAN9VC82</accession>
<comment type="caution">
    <text evidence="13">The sequence shown here is derived from an EMBL/GenBank/DDBJ whole genome shotgun (WGS) entry which is preliminary data.</text>
</comment>
<dbReference type="PANTHER" id="PTHR10589:SF17">
    <property type="entry name" value="UBIQUITIN CARBOXYL-TERMINAL HYDROLASE"/>
    <property type="match status" value="1"/>
</dbReference>
<keyword evidence="5 10" id="KW-0833">Ubl conjugation pathway</keyword>
<evidence type="ECO:0000259" key="12">
    <source>
        <dbReference type="PROSITE" id="PS52048"/>
    </source>
</evidence>
<sequence length="225" mass="25099">MYGGVEPGLRRVEKYLYNLGMPEKFQLVDVYGLDPDLLATVPQPVLAVLLLFPCSDKYDEHKTKQEAEIAKKGQVISDKVFYVKQIVTNACGTIALVHSVANNLEKIELKDGHLKQFLDTAKTLTPEERGEILEKAEGIINAHKEVALEGQTEAPEPNEPVNYHFVAFVQKDGHLYELDGRKSFPVNHGSTSEDSFLQDAAKICKEYMARDPDELHFTVVALTAA</sequence>
<dbReference type="InterPro" id="IPR036959">
    <property type="entry name" value="Peptidase_C12_UCH_sf"/>
</dbReference>
<keyword evidence="7 10" id="KW-0788">Thiol protease</keyword>
<protein>
    <recommendedName>
        <fullName evidence="9 11">Ubiquitin carboxyl-terminal hydrolase</fullName>
        <ecNumber evidence="3 11">3.4.19.12</ecNumber>
    </recommendedName>
</protein>
<feature type="site" description="Transition state stabilizer" evidence="10">
    <location>
        <position position="85"/>
    </location>
</feature>
<dbReference type="Pfam" id="PF01088">
    <property type="entry name" value="Peptidase_C12"/>
    <property type="match status" value="1"/>
</dbReference>
<gene>
    <name evidence="13" type="ORF">R5R35_009960</name>
</gene>
<evidence type="ECO:0000256" key="5">
    <source>
        <dbReference type="ARBA" id="ARBA00022786"/>
    </source>
</evidence>
<evidence type="ECO:0000256" key="9">
    <source>
        <dbReference type="ARBA" id="ARBA00073226"/>
    </source>
</evidence>
<dbReference type="GO" id="GO:0006511">
    <property type="term" value="P:ubiquitin-dependent protein catabolic process"/>
    <property type="evidence" value="ECO:0007669"/>
    <property type="project" value="UniProtKB-UniRule"/>
</dbReference>
<evidence type="ECO:0000256" key="2">
    <source>
        <dbReference type="ARBA" id="ARBA00009326"/>
    </source>
</evidence>
<evidence type="ECO:0000256" key="8">
    <source>
        <dbReference type="ARBA" id="ARBA00055560"/>
    </source>
</evidence>
<feature type="active site" description="Proton donor" evidence="10">
    <location>
        <position position="164"/>
    </location>
</feature>
<evidence type="ECO:0000256" key="11">
    <source>
        <dbReference type="RuleBase" id="RU361215"/>
    </source>
</evidence>
<evidence type="ECO:0000313" key="13">
    <source>
        <dbReference type="EMBL" id="KAK7792359.1"/>
    </source>
</evidence>
<evidence type="ECO:0000313" key="14">
    <source>
        <dbReference type="Proteomes" id="UP001378592"/>
    </source>
</evidence>
<evidence type="ECO:0000256" key="1">
    <source>
        <dbReference type="ARBA" id="ARBA00000707"/>
    </source>
</evidence>
<keyword evidence="14" id="KW-1185">Reference proteome</keyword>
<feature type="site" description="Important for enzyme activity" evidence="10">
    <location>
        <position position="179"/>
    </location>
</feature>
<keyword evidence="4 10" id="KW-0645">Protease</keyword>
<dbReference type="PRINTS" id="PR00707">
    <property type="entry name" value="UBCTHYDRLASE"/>
</dbReference>
<feature type="domain" description="UCH catalytic" evidence="12">
    <location>
        <begin position="1"/>
        <end position="224"/>
    </location>
</feature>
<evidence type="ECO:0000256" key="4">
    <source>
        <dbReference type="ARBA" id="ARBA00022670"/>
    </source>
</evidence>
<evidence type="ECO:0000256" key="3">
    <source>
        <dbReference type="ARBA" id="ARBA00012759"/>
    </source>
</evidence>
<reference evidence="13 14" key="1">
    <citation type="submission" date="2024-03" db="EMBL/GenBank/DDBJ databases">
        <title>The genome assembly and annotation of the cricket Gryllus longicercus Weissman &amp; Gray.</title>
        <authorList>
            <person name="Szrajer S."/>
            <person name="Gray D."/>
            <person name="Ylla G."/>
        </authorList>
    </citation>
    <scope>NUCLEOTIDE SEQUENCE [LARGE SCALE GENOMIC DNA]</scope>
    <source>
        <strain evidence="13">DAG 2021-001</strain>
        <tissue evidence="13">Whole body minus gut</tissue>
    </source>
</reference>
<dbReference type="GO" id="GO:0005737">
    <property type="term" value="C:cytoplasm"/>
    <property type="evidence" value="ECO:0007669"/>
    <property type="project" value="TreeGrafter"/>
</dbReference>
<dbReference type="InterPro" id="IPR038765">
    <property type="entry name" value="Papain-like_cys_pep_sf"/>
</dbReference>
<comment type="similarity">
    <text evidence="2 10 11">Belongs to the peptidase C12 family.</text>
</comment>
<dbReference type="SUPFAM" id="SSF54001">
    <property type="entry name" value="Cysteine proteinases"/>
    <property type="match status" value="1"/>
</dbReference>
<dbReference type="EMBL" id="JAZDUA010000452">
    <property type="protein sequence ID" value="KAK7792359.1"/>
    <property type="molecule type" value="Genomic_DNA"/>
</dbReference>
<evidence type="ECO:0000256" key="10">
    <source>
        <dbReference type="PROSITE-ProRule" id="PRU01393"/>
    </source>
</evidence>
<dbReference type="GO" id="GO:0004843">
    <property type="term" value="F:cysteine-type deubiquitinase activity"/>
    <property type="evidence" value="ECO:0007669"/>
    <property type="project" value="UniProtKB-UniRule"/>
</dbReference>
<dbReference type="FunFam" id="3.40.532.10:FF:000006">
    <property type="entry name" value="Ubiquitin carboxyl-terminal hydrolase"/>
    <property type="match status" value="1"/>
</dbReference>
<dbReference type="InterPro" id="IPR001578">
    <property type="entry name" value="Peptidase_C12_UCH"/>
</dbReference>
<dbReference type="InterPro" id="IPR057254">
    <property type="entry name" value="UCH_AS"/>
</dbReference>
<evidence type="ECO:0000256" key="6">
    <source>
        <dbReference type="ARBA" id="ARBA00022801"/>
    </source>
</evidence>
<dbReference type="Proteomes" id="UP001378592">
    <property type="component" value="Unassembled WGS sequence"/>
</dbReference>
<comment type="catalytic activity">
    <reaction evidence="1 10 11">
        <text>Thiol-dependent hydrolysis of ester, thioester, amide, peptide and isopeptide bonds formed by the C-terminal Gly of ubiquitin (a 76-residue protein attached to proteins as an intracellular targeting signal).</text>
        <dbReference type="EC" id="3.4.19.12"/>
    </reaction>
</comment>
<dbReference type="CDD" id="cd09616">
    <property type="entry name" value="Peptidase_C12_UCH_L1_L3"/>
    <property type="match status" value="1"/>
</dbReference>
<dbReference type="EC" id="3.4.19.12" evidence="3 11"/>
<dbReference type="PROSITE" id="PS00140">
    <property type="entry name" value="UCH_1"/>
    <property type="match status" value="1"/>
</dbReference>
<dbReference type="PROSITE" id="PS52048">
    <property type="entry name" value="UCH_DOMAIN"/>
    <property type="match status" value="1"/>
</dbReference>
<proteinExistence type="inferred from homology"/>
<dbReference type="AlphaFoldDB" id="A0AAN9VC82"/>
<comment type="function">
    <text evidence="8">Ubiquitin-protein hydrolase is involved both in the processing of ubiquitin precursors and of ubiquitinated proteins. This enzyme is a thiol protease that recognizes and hydrolyzes a peptide bond at the C-terminal glycine of ubiquitin.</text>
</comment>
<dbReference type="GO" id="GO:0016579">
    <property type="term" value="P:protein deubiquitination"/>
    <property type="evidence" value="ECO:0007669"/>
    <property type="project" value="TreeGrafter"/>
</dbReference>